<keyword evidence="2" id="KW-1185">Reference proteome</keyword>
<sequence length="167" mass="18864">MKQHWYTSPVREEWAAKIASLGTVADALACLKAFKIQHLGPDRETYELKKEANWIESRIEMRLAQLHSEESISDDALLNKTIEGECAATVASRWLKKADGAHDPIAMQKICTAYRKACKPPMMPINYFAPVEKALVSKLLKLRAPTYLTIPLDELRQLRGVTEISVQ</sequence>
<dbReference type="RefSeq" id="WP_243069013.1">
    <property type="nucleotide sequence ID" value="NZ_JAIVFP010000002.1"/>
</dbReference>
<organism evidence="1 2">
    <name type="scientific">Candidatus Rhodoblastus alkanivorans</name>
    <dbReference type="NCBI Taxonomy" id="2954117"/>
    <lineage>
        <taxon>Bacteria</taxon>
        <taxon>Pseudomonadati</taxon>
        <taxon>Pseudomonadota</taxon>
        <taxon>Alphaproteobacteria</taxon>
        <taxon>Hyphomicrobiales</taxon>
        <taxon>Rhodoblastaceae</taxon>
        <taxon>Rhodoblastus</taxon>
    </lineage>
</organism>
<dbReference type="EMBL" id="JAIVFP010000002">
    <property type="protein sequence ID" value="MCI4684989.1"/>
    <property type="molecule type" value="Genomic_DNA"/>
</dbReference>
<evidence type="ECO:0000313" key="2">
    <source>
        <dbReference type="Proteomes" id="UP001139104"/>
    </source>
</evidence>
<dbReference type="Pfam" id="PF02964">
    <property type="entry name" value="MeMO_Hyd_G"/>
    <property type="match status" value="1"/>
</dbReference>
<name>A0ABS9ZB96_9HYPH</name>
<dbReference type="Proteomes" id="UP001139104">
    <property type="component" value="Unassembled WGS sequence"/>
</dbReference>
<gene>
    <name evidence="1" type="ORF">K2U94_19855</name>
</gene>
<evidence type="ECO:0000313" key="1">
    <source>
        <dbReference type="EMBL" id="MCI4684989.1"/>
    </source>
</evidence>
<dbReference type="InterPro" id="IPR004222">
    <property type="entry name" value="Me_mOase_g"/>
</dbReference>
<proteinExistence type="predicted"/>
<dbReference type="PIRSF" id="PIRSF018503">
    <property type="entry name" value="Me_mOase_g"/>
    <property type="match status" value="1"/>
</dbReference>
<reference evidence="1" key="1">
    <citation type="journal article" date="2022" name="ISME J.">
        <title>Identification of active gaseous-alkane degraders at natural gas seeps.</title>
        <authorList>
            <person name="Farhan Ul Haque M."/>
            <person name="Hernandez M."/>
            <person name="Crombie A.T."/>
            <person name="Murrell J.C."/>
        </authorList>
    </citation>
    <scope>NUCLEOTIDE SEQUENCE</scope>
    <source>
        <strain evidence="1">PC2</strain>
    </source>
</reference>
<dbReference type="InterPro" id="IPR015953">
    <property type="entry name" value="Me_mOase_g_dom2"/>
</dbReference>
<protein>
    <submittedName>
        <fullName evidence="1">Uncharacterized protein</fullName>
    </submittedName>
</protein>
<dbReference type="Gene3D" id="1.20.1280.30">
    <property type="entry name" value="Methane monooxygenase, gamma chain, domain 2"/>
    <property type="match status" value="1"/>
</dbReference>
<comment type="caution">
    <text evidence="1">The sequence shown here is derived from an EMBL/GenBank/DDBJ whole genome shotgun (WGS) entry which is preliminary data.</text>
</comment>
<dbReference type="SUPFAM" id="SSF47152">
    <property type="entry name" value="Methane monooxygenase hydrolase, gamma subunit"/>
    <property type="match status" value="1"/>
</dbReference>
<accession>A0ABS9ZB96</accession>
<dbReference type="Gene3D" id="1.20.1280.10">
    <property type="entry name" value="Methane monooxygenase, gamma chain, domain 1"/>
    <property type="match status" value="1"/>
</dbReference>
<dbReference type="InterPro" id="IPR036123">
    <property type="entry name" value="Me_mOase_sf_g"/>
</dbReference>
<dbReference type="InterPro" id="IPR015952">
    <property type="entry name" value="Me_mOase_g_dom1"/>
</dbReference>